<keyword evidence="9" id="KW-1185">Reference proteome</keyword>
<dbReference type="PANTHER" id="PTHR30477">
    <property type="entry name" value="ABC-TRANSPORTER METAL-BINDING PROTEIN"/>
    <property type="match status" value="1"/>
</dbReference>
<dbReference type="KEGG" id="cwo:Cwoe_4739"/>
<dbReference type="STRING" id="469383.Cwoe_4739"/>
<feature type="transmembrane region" description="Helical" evidence="7">
    <location>
        <begin position="197"/>
        <end position="213"/>
    </location>
</feature>
<dbReference type="AlphaFoldDB" id="D3FA57"/>
<feature type="transmembrane region" description="Helical" evidence="7">
    <location>
        <begin position="134"/>
        <end position="152"/>
    </location>
</feature>
<keyword evidence="3 6" id="KW-0812">Transmembrane</keyword>
<organism evidence="8 9">
    <name type="scientific">Conexibacter woesei (strain DSM 14684 / CCUG 47730 / CIP 108061 / JCM 11494 / NBRC 100937 / ID131577)</name>
    <dbReference type="NCBI Taxonomy" id="469383"/>
    <lineage>
        <taxon>Bacteria</taxon>
        <taxon>Bacillati</taxon>
        <taxon>Actinomycetota</taxon>
        <taxon>Thermoleophilia</taxon>
        <taxon>Solirubrobacterales</taxon>
        <taxon>Conexibacteraceae</taxon>
        <taxon>Conexibacter</taxon>
    </lineage>
</organism>
<reference evidence="8 9" key="1">
    <citation type="journal article" date="2010" name="Stand. Genomic Sci.">
        <title>Complete genome sequence of Conexibacter woesei type strain (ID131577).</title>
        <authorList>
            <person name="Pukall R."/>
            <person name="Lapidus A."/>
            <person name="Glavina Del Rio T."/>
            <person name="Copeland A."/>
            <person name="Tice H."/>
            <person name="Cheng J.-F."/>
            <person name="Lucas S."/>
            <person name="Chen F."/>
            <person name="Nolan M."/>
            <person name="Bruce D."/>
            <person name="Goodwin L."/>
            <person name="Pitluck S."/>
            <person name="Mavromatis K."/>
            <person name="Ivanova N."/>
            <person name="Ovchinnikova G."/>
            <person name="Pati A."/>
            <person name="Chen A."/>
            <person name="Palaniappan K."/>
            <person name="Land M."/>
            <person name="Hauser L."/>
            <person name="Chang Y.-J."/>
            <person name="Jeffries C.D."/>
            <person name="Chain P."/>
            <person name="Meincke L."/>
            <person name="Sims D."/>
            <person name="Brettin T."/>
            <person name="Detter J.C."/>
            <person name="Rohde M."/>
            <person name="Goeker M."/>
            <person name="Bristow J."/>
            <person name="Eisen J.A."/>
            <person name="Markowitz V."/>
            <person name="Kyrpides N.C."/>
            <person name="Klenk H.-P."/>
            <person name="Hugenholtz P."/>
        </authorList>
    </citation>
    <scope>NUCLEOTIDE SEQUENCE [LARGE SCALE GENOMIC DNA]</scope>
    <source>
        <strain evidence="9">DSM 14684 / CIP 108061 / JCM 11494 / NBRC 100937 / ID131577</strain>
    </source>
</reference>
<dbReference type="SUPFAM" id="SSF81345">
    <property type="entry name" value="ABC transporter involved in vitamin B12 uptake, BtuC"/>
    <property type="match status" value="1"/>
</dbReference>
<dbReference type="PANTHER" id="PTHR30477:SF13">
    <property type="entry name" value="IRON TRANSPORT SYSTEM MEMBRANE PROTEIN HI_0360-RELATED"/>
    <property type="match status" value="1"/>
</dbReference>
<dbReference type="EMBL" id="CP001854">
    <property type="protein sequence ID" value="ADB53152.1"/>
    <property type="molecule type" value="Genomic_DNA"/>
</dbReference>
<sequence length="276" mass="27577">MDVLTEPFSQAIMQRALLEIVILGAVGGALGCWIVLSELSYGAESLAHGMFPGLVAASLIGIPLVLGGAVGIVVAALAVALAGRIPGIGRDNGVAVVVTSLFGLGALLALSPDVPAGIQGLLFGDILGTTEGDLLLGAALATVVLVALWLLHWRLLAVGFDRTSARSVGASPLLADAALLVLLAIAVLVAVQGLGNLLVVAVLVAPAAAARLLTRRLGAMMALSFAIAVLAGLAGLYLSYYAKVAAGASVAGLMVAAYLVARGGVLVGRAFTPRVH</sequence>
<dbReference type="Gene3D" id="1.10.3470.10">
    <property type="entry name" value="ABC transporter involved in vitamin B12 uptake, BtuC"/>
    <property type="match status" value="1"/>
</dbReference>
<dbReference type="HOGENOM" id="CLU_028808_4_3_11"/>
<dbReference type="InterPro" id="IPR001626">
    <property type="entry name" value="ABC_TroCD"/>
</dbReference>
<protein>
    <submittedName>
        <fullName evidence="8">ABC-3 protein</fullName>
    </submittedName>
</protein>
<feature type="transmembrane region" description="Helical" evidence="7">
    <location>
        <begin position="173"/>
        <end position="191"/>
    </location>
</feature>
<evidence type="ECO:0000313" key="9">
    <source>
        <dbReference type="Proteomes" id="UP000008229"/>
    </source>
</evidence>
<gene>
    <name evidence="8" type="ordered locus">Cwoe_4739</name>
</gene>
<evidence type="ECO:0000256" key="3">
    <source>
        <dbReference type="ARBA" id="ARBA00022692"/>
    </source>
</evidence>
<comment type="similarity">
    <text evidence="2 6">Belongs to the ABC-3 integral membrane protein family.</text>
</comment>
<reference evidence="9" key="2">
    <citation type="submission" date="2010-01" db="EMBL/GenBank/DDBJ databases">
        <title>The complete genome of Conexibacter woesei DSM 14684.</title>
        <authorList>
            <consortium name="US DOE Joint Genome Institute (JGI-PGF)"/>
            <person name="Lucas S."/>
            <person name="Copeland A."/>
            <person name="Lapidus A."/>
            <person name="Glavina del Rio T."/>
            <person name="Dalin E."/>
            <person name="Tice H."/>
            <person name="Bruce D."/>
            <person name="Goodwin L."/>
            <person name="Pitluck S."/>
            <person name="Kyrpides N."/>
            <person name="Mavromatis K."/>
            <person name="Ivanova N."/>
            <person name="Mikhailova N."/>
            <person name="Chertkov O."/>
            <person name="Brettin T."/>
            <person name="Detter J.C."/>
            <person name="Han C."/>
            <person name="Larimer F."/>
            <person name="Land M."/>
            <person name="Hauser L."/>
            <person name="Markowitz V."/>
            <person name="Cheng J.-F."/>
            <person name="Hugenholtz P."/>
            <person name="Woyke T."/>
            <person name="Wu D."/>
            <person name="Pukall R."/>
            <person name="Steenblock K."/>
            <person name="Schneider S."/>
            <person name="Klenk H.-P."/>
            <person name="Eisen J.A."/>
        </authorList>
    </citation>
    <scope>NUCLEOTIDE SEQUENCE [LARGE SCALE GENOMIC DNA]</scope>
    <source>
        <strain evidence="9">DSM 14684 / CIP 108061 / JCM 11494 / NBRC 100937 / ID131577</strain>
    </source>
</reference>
<feature type="transmembrane region" description="Helical" evidence="7">
    <location>
        <begin position="220"/>
        <end position="238"/>
    </location>
</feature>
<feature type="transmembrane region" description="Helical" evidence="7">
    <location>
        <begin position="94"/>
        <end position="114"/>
    </location>
</feature>
<evidence type="ECO:0000256" key="4">
    <source>
        <dbReference type="ARBA" id="ARBA00022989"/>
    </source>
</evidence>
<dbReference type="InterPro" id="IPR037294">
    <property type="entry name" value="ABC_BtuC-like"/>
</dbReference>
<dbReference type="GO" id="GO:0010043">
    <property type="term" value="P:response to zinc ion"/>
    <property type="evidence" value="ECO:0007669"/>
    <property type="project" value="TreeGrafter"/>
</dbReference>
<keyword evidence="6" id="KW-0813">Transport</keyword>
<comment type="subcellular location">
    <subcellularLocation>
        <location evidence="6">Cell membrane</location>
        <topology evidence="6">Multi-pass membrane protein</topology>
    </subcellularLocation>
    <subcellularLocation>
        <location evidence="1">Membrane</location>
        <topology evidence="1">Multi-pass membrane protein</topology>
    </subcellularLocation>
</comment>
<feature type="transmembrane region" description="Helical" evidence="7">
    <location>
        <begin position="244"/>
        <end position="261"/>
    </location>
</feature>
<evidence type="ECO:0000256" key="1">
    <source>
        <dbReference type="ARBA" id="ARBA00004141"/>
    </source>
</evidence>
<evidence type="ECO:0000313" key="8">
    <source>
        <dbReference type="EMBL" id="ADB53152.1"/>
    </source>
</evidence>
<dbReference type="GO" id="GO:0055085">
    <property type="term" value="P:transmembrane transport"/>
    <property type="evidence" value="ECO:0007669"/>
    <property type="project" value="InterPro"/>
</dbReference>
<keyword evidence="4 7" id="KW-1133">Transmembrane helix</keyword>
<dbReference type="GO" id="GO:0043190">
    <property type="term" value="C:ATP-binding cassette (ABC) transporter complex"/>
    <property type="evidence" value="ECO:0007669"/>
    <property type="project" value="InterPro"/>
</dbReference>
<proteinExistence type="inferred from homology"/>
<name>D3FA57_CONWI</name>
<evidence type="ECO:0000256" key="6">
    <source>
        <dbReference type="RuleBase" id="RU003943"/>
    </source>
</evidence>
<dbReference type="RefSeq" id="WP_012936203.1">
    <property type="nucleotide sequence ID" value="NC_013739.1"/>
</dbReference>
<feature type="transmembrane region" description="Helical" evidence="7">
    <location>
        <begin position="16"/>
        <end position="36"/>
    </location>
</feature>
<feature type="transmembrane region" description="Helical" evidence="7">
    <location>
        <begin position="56"/>
        <end position="82"/>
    </location>
</feature>
<dbReference type="Proteomes" id="UP000008229">
    <property type="component" value="Chromosome"/>
</dbReference>
<keyword evidence="5 7" id="KW-0472">Membrane</keyword>
<dbReference type="eggNOG" id="COG1108">
    <property type="taxonomic scope" value="Bacteria"/>
</dbReference>
<dbReference type="Pfam" id="PF00950">
    <property type="entry name" value="ABC-3"/>
    <property type="match status" value="1"/>
</dbReference>
<evidence type="ECO:0000256" key="5">
    <source>
        <dbReference type="ARBA" id="ARBA00023136"/>
    </source>
</evidence>
<evidence type="ECO:0000256" key="7">
    <source>
        <dbReference type="SAM" id="Phobius"/>
    </source>
</evidence>
<accession>D3FA57</accession>
<evidence type="ECO:0000256" key="2">
    <source>
        <dbReference type="ARBA" id="ARBA00008034"/>
    </source>
</evidence>